<keyword evidence="1" id="KW-0346">Stress response</keyword>
<feature type="domain" description="DJ-1/PfpI" evidence="4">
    <location>
        <begin position="35"/>
        <end position="231"/>
    </location>
</feature>
<sequence length="279" mass="28742">MEMNKNAVVKGQVLMVATSCGSFPNTDIPTGLWLSELAEPYWVLKDAGYDVTLASPNGGAVPVDPVSLAGDAKTPEAERMLHDDEAKLVLEHTVKLSDVSDPTFYDAVFVPGGHGPMFDLAESELLGDILTKAAAAGKIIAAVCHGPAGLVKAKGSDGLPLVSSRQVTGFTNSEEEAVGKTKMVTFLLEDKLKELGGQLVRKPDWQPHVVTDGNLITGQNPASAQGVGEAMLQQLKEKRAALGGVASGGVTFSAGEAGLVGGKKAAAEADISPAGKPAS</sequence>
<evidence type="ECO:0000259" key="4">
    <source>
        <dbReference type="Pfam" id="PF01965"/>
    </source>
</evidence>
<evidence type="ECO:0000256" key="3">
    <source>
        <dbReference type="ARBA" id="ARBA00038493"/>
    </source>
</evidence>
<proteinExistence type="inferred from homology"/>
<dbReference type="PANTHER" id="PTHR48094:SF11">
    <property type="entry name" value="GLUTATHIONE-INDEPENDENT GLYOXALASE HSP31-RELATED"/>
    <property type="match status" value="1"/>
</dbReference>
<dbReference type="InterPro" id="IPR050325">
    <property type="entry name" value="Prot/Nucl_acid_deglycase"/>
</dbReference>
<dbReference type="InterPro" id="IPR029062">
    <property type="entry name" value="Class_I_gatase-like"/>
</dbReference>
<gene>
    <name evidence="5" type="ORF">OEZ85_006889</name>
</gene>
<dbReference type="Pfam" id="PF01965">
    <property type="entry name" value="DJ-1_PfpI"/>
    <property type="match status" value="1"/>
</dbReference>
<evidence type="ECO:0000313" key="6">
    <source>
        <dbReference type="Proteomes" id="UP001244341"/>
    </source>
</evidence>
<protein>
    <recommendedName>
        <fullName evidence="4">DJ-1/PfpI domain-containing protein</fullName>
    </recommendedName>
</protein>
<accession>A0ABY8TW06</accession>
<organism evidence="5 6">
    <name type="scientific">Tetradesmus obliquus</name>
    <name type="common">Green alga</name>
    <name type="synonym">Acutodesmus obliquus</name>
    <dbReference type="NCBI Taxonomy" id="3088"/>
    <lineage>
        <taxon>Eukaryota</taxon>
        <taxon>Viridiplantae</taxon>
        <taxon>Chlorophyta</taxon>
        <taxon>core chlorophytes</taxon>
        <taxon>Chlorophyceae</taxon>
        <taxon>CS clade</taxon>
        <taxon>Sphaeropleales</taxon>
        <taxon>Scenedesmaceae</taxon>
        <taxon>Tetradesmus</taxon>
    </lineage>
</organism>
<dbReference type="PANTHER" id="PTHR48094">
    <property type="entry name" value="PROTEIN/NUCLEIC ACID DEGLYCASE DJ-1-RELATED"/>
    <property type="match status" value="1"/>
</dbReference>
<dbReference type="CDD" id="cd03141">
    <property type="entry name" value="GATase1_Hsp31_like"/>
    <property type="match status" value="1"/>
</dbReference>
<evidence type="ECO:0000256" key="1">
    <source>
        <dbReference type="ARBA" id="ARBA00023016"/>
    </source>
</evidence>
<dbReference type="Proteomes" id="UP001244341">
    <property type="component" value="Chromosome 4b"/>
</dbReference>
<dbReference type="InterPro" id="IPR002818">
    <property type="entry name" value="DJ-1/PfpI"/>
</dbReference>
<evidence type="ECO:0000313" key="5">
    <source>
        <dbReference type="EMBL" id="WIA13305.1"/>
    </source>
</evidence>
<evidence type="ECO:0000256" key="2">
    <source>
        <dbReference type="ARBA" id="ARBA00023239"/>
    </source>
</evidence>
<keyword evidence="2" id="KW-0456">Lyase</keyword>
<name>A0ABY8TW06_TETOB</name>
<dbReference type="EMBL" id="CP126211">
    <property type="protein sequence ID" value="WIA13305.1"/>
    <property type="molecule type" value="Genomic_DNA"/>
</dbReference>
<dbReference type="Gene3D" id="3.40.50.880">
    <property type="match status" value="1"/>
</dbReference>
<dbReference type="SUPFAM" id="SSF52317">
    <property type="entry name" value="Class I glutamine amidotransferase-like"/>
    <property type="match status" value="1"/>
</dbReference>
<keyword evidence="6" id="KW-1185">Reference proteome</keyword>
<reference evidence="5 6" key="1">
    <citation type="submission" date="2023-05" db="EMBL/GenBank/DDBJ databases">
        <title>A 100% complete, gapless, phased diploid assembly of the Scenedesmus obliquus UTEX 3031 genome.</title>
        <authorList>
            <person name="Biondi T.C."/>
            <person name="Hanschen E.R."/>
            <person name="Kwon T."/>
            <person name="Eng W."/>
            <person name="Kruse C.P.S."/>
            <person name="Koehler S.I."/>
            <person name="Kunde Y."/>
            <person name="Gleasner C.D."/>
            <person name="You Mak K.T."/>
            <person name="Polle J."/>
            <person name="Hovde B.T."/>
            <person name="Starkenburg S.R."/>
        </authorList>
    </citation>
    <scope>NUCLEOTIDE SEQUENCE [LARGE SCALE GENOMIC DNA]</scope>
    <source>
        <strain evidence="5 6">DOE0152z</strain>
    </source>
</reference>
<comment type="similarity">
    <text evidence="3">Belongs to the peptidase C56 family. HSP31-like subfamily.</text>
</comment>